<dbReference type="PANTHER" id="PTHR30177:SF4">
    <property type="entry name" value="OSMOPROTECTANT IMPORT PERMEASE PROTEIN OSMW"/>
    <property type="match status" value="1"/>
</dbReference>
<evidence type="ECO:0000313" key="7">
    <source>
        <dbReference type="EMBL" id="QTA86982.1"/>
    </source>
</evidence>
<name>A0A975GMQ9_9BACT</name>
<dbReference type="InterPro" id="IPR035906">
    <property type="entry name" value="MetI-like_sf"/>
</dbReference>
<proteinExistence type="predicted"/>
<gene>
    <name evidence="7" type="ORF">dnm_030090</name>
</gene>
<dbReference type="Gene3D" id="1.10.3720.10">
    <property type="entry name" value="MetI-like"/>
    <property type="match status" value="1"/>
</dbReference>
<evidence type="ECO:0000313" key="8">
    <source>
        <dbReference type="Proteomes" id="UP000663722"/>
    </source>
</evidence>
<sequence>MDTYRFLIQNWPETLELAWQHTYIVAIAVFIAILTGIPIGIWITFNRKAADIVLYIAGIIMTIPSIALFGIMIPVVFQNWS</sequence>
<keyword evidence="4 6" id="KW-1133">Transmembrane helix</keyword>
<dbReference type="EMBL" id="CP061800">
    <property type="protein sequence ID" value="QTA86982.1"/>
    <property type="molecule type" value="Genomic_DNA"/>
</dbReference>
<feature type="transmembrane region" description="Helical" evidence="6">
    <location>
        <begin position="52"/>
        <end position="77"/>
    </location>
</feature>
<keyword evidence="2" id="KW-0813">Transport</keyword>
<dbReference type="GO" id="GO:0016020">
    <property type="term" value="C:membrane"/>
    <property type="evidence" value="ECO:0007669"/>
    <property type="project" value="UniProtKB-SubCell"/>
</dbReference>
<dbReference type="GO" id="GO:0031460">
    <property type="term" value="P:glycine betaine transport"/>
    <property type="evidence" value="ECO:0007669"/>
    <property type="project" value="TreeGrafter"/>
</dbReference>
<evidence type="ECO:0000256" key="4">
    <source>
        <dbReference type="ARBA" id="ARBA00022989"/>
    </source>
</evidence>
<feature type="transmembrane region" description="Helical" evidence="6">
    <location>
        <begin position="20"/>
        <end position="45"/>
    </location>
</feature>
<dbReference type="InterPro" id="IPR051204">
    <property type="entry name" value="ABC_transp_perm/SBD"/>
</dbReference>
<evidence type="ECO:0000256" key="2">
    <source>
        <dbReference type="ARBA" id="ARBA00022448"/>
    </source>
</evidence>
<protein>
    <recommendedName>
        <fullName evidence="9">ABC transporter permease</fullName>
    </recommendedName>
</protein>
<keyword evidence="3 6" id="KW-0812">Transmembrane</keyword>
<evidence type="ECO:0000256" key="5">
    <source>
        <dbReference type="ARBA" id="ARBA00023136"/>
    </source>
</evidence>
<reference evidence="7" key="1">
    <citation type="journal article" date="2021" name="Microb. Physiol.">
        <title>Proteogenomic Insights into the Physiology of Marine, Sulfate-Reducing, Filamentous Desulfonema limicola and Desulfonema magnum.</title>
        <authorList>
            <person name="Schnaars V."/>
            <person name="Wohlbrand L."/>
            <person name="Scheve S."/>
            <person name="Hinrichs C."/>
            <person name="Reinhardt R."/>
            <person name="Rabus R."/>
        </authorList>
    </citation>
    <scope>NUCLEOTIDE SEQUENCE</scope>
    <source>
        <strain evidence="7">4be13</strain>
    </source>
</reference>
<evidence type="ECO:0000256" key="1">
    <source>
        <dbReference type="ARBA" id="ARBA00004141"/>
    </source>
</evidence>
<keyword evidence="8" id="KW-1185">Reference proteome</keyword>
<dbReference type="SUPFAM" id="SSF161098">
    <property type="entry name" value="MetI-like"/>
    <property type="match status" value="1"/>
</dbReference>
<dbReference type="KEGG" id="dmm:dnm_030090"/>
<dbReference type="Proteomes" id="UP000663722">
    <property type="component" value="Chromosome"/>
</dbReference>
<dbReference type="PANTHER" id="PTHR30177">
    <property type="entry name" value="GLYCINE BETAINE/L-PROLINE TRANSPORT SYSTEM PERMEASE PROTEIN PROW"/>
    <property type="match status" value="1"/>
</dbReference>
<comment type="subcellular location">
    <subcellularLocation>
        <location evidence="1">Membrane</location>
        <topology evidence="1">Multi-pass membrane protein</topology>
    </subcellularLocation>
</comment>
<organism evidence="7 8">
    <name type="scientific">Desulfonema magnum</name>
    <dbReference type="NCBI Taxonomy" id="45655"/>
    <lineage>
        <taxon>Bacteria</taxon>
        <taxon>Pseudomonadati</taxon>
        <taxon>Thermodesulfobacteriota</taxon>
        <taxon>Desulfobacteria</taxon>
        <taxon>Desulfobacterales</taxon>
        <taxon>Desulfococcaceae</taxon>
        <taxon>Desulfonema</taxon>
    </lineage>
</organism>
<accession>A0A975GMQ9</accession>
<evidence type="ECO:0000256" key="6">
    <source>
        <dbReference type="SAM" id="Phobius"/>
    </source>
</evidence>
<evidence type="ECO:0000256" key="3">
    <source>
        <dbReference type="ARBA" id="ARBA00022692"/>
    </source>
</evidence>
<evidence type="ECO:0008006" key="9">
    <source>
        <dbReference type="Google" id="ProtNLM"/>
    </source>
</evidence>
<dbReference type="RefSeq" id="WP_207682367.1">
    <property type="nucleotide sequence ID" value="NZ_CP061800.1"/>
</dbReference>
<keyword evidence="5 6" id="KW-0472">Membrane</keyword>
<dbReference type="AlphaFoldDB" id="A0A975GMQ9"/>